<evidence type="ECO:0000313" key="7">
    <source>
        <dbReference type="Proteomes" id="UP000680348"/>
    </source>
</evidence>
<evidence type="ECO:0000256" key="2">
    <source>
        <dbReference type="ARBA" id="ARBA00022692"/>
    </source>
</evidence>
<keyword evidence="3" id="KW-1133">Transmembrane helix</keyword>
<evidence type="ECO:0000259" key="5">
    <source>
        <dbReference type="Pfam" id="PF00916"/>
    </source>
</evidence>
<proteinExistence type="predicted"/>
<dbReference type="RefSeq" id="WP_188254896.1">
    <property type="nucleotide sequence ID" value="NZ_JABVCF010000005.1"/>
</dbReference>
<evidence type="ECO:0000256" key="4">
    <source>
        <dbReference type="ARBA" id="ARBA00023136"/>
    </source>
</evidence>
<dbReference type="EMBL" id="JAGWCR010000005">
    <property type="protein sequence ID" value="MBS3649343.1"/>
    <property type="molecule type" value="Genomic_DNA"/>
</dbReference>
<comment type="caution">
    <text evidence="6">The sequence shown here is derived from an EMBL/GenBank/DDBJ whole genome shotgun (WGS) entry which is preliminary data.</text>
</comment>
<gene>
    <name evidence="6" type="ORF">KEU06_12045</name>
</gene>
<sequence length="74" mass="7682">MINAVVSVPDGLASAALAGVNPVYGHYTSVAAPIGGSLLVSSQLILHLSGNFECVLVRLLPPNSWTTPILTNWP</sequence>
<reference evidence="6" key="1">
    <citation type="submission" date="2021-04" db="EMBL/GenBank/DDBJ databases">
        <title>Pseudaminobacter soli sp. nov., isolated from paddy soil contaminated by heavy metals.</title>
        <authorList>
            <person name="Zhang K."/>
        </authorList>
    </citation>
    <scope>NUCLEOTIDE SEQUENCE</scope>
    <source>
        <strain evidence="6">19-2017</strain>
    </source>
</reference>
<keyword evidence="4" id="KW-0472">Membrane</keyword>
<dbReference type="GO" id="GO:0016020">
    <property type="term" value="C:membrane"/>
    <property type="evidence" value="ECO:0007669"/>
    <property type="project" value="UniProtKB-SubCell"/>
</dbReference>
<name>A0A942E1A4_9HYPH</name>
<comment type="subcellular location">
    <subcellularLocation>
        <location evidence="1">Membrane</location>
        <topology evidence="1">Multi-pass membrane protein</topology>
    </subcellularLocation>
</comment>
<feature type="domain" description="SLC26A/SulP transporter" evidence="5">
    <location>
        <begin position="3"/>
        <end position="44"/>
    </location>
</feature>
<accession>A0A942E1A4</accession>
<evidence type="ECO:0000256" key="1">
    <source>
        <dbReference type="ARBA" id="ARBA00004141"/>
    </source>
</evidence>
<keyword evidence="2" id="KW-0812">Transmembrane</keyword>
<dbReference type="Pfam" id="PF00916">
    <property type="entry name" value="Sulfate_transp"/>
    <property type="match status" value="1"/>
</dbReference>
<dbReference type="InterPro" id="IPR011547">
    <property type="entry name" value="SLC26A/SulP_dom"/>
</dbReference>
<dbReference type="AlphaFoldDB" id="A0A942E1A4"/>
<evidence type="ECO:0000313" key="6">
    <source>
        <dbReference type="EMBL" id="MBS3649343.1"/>
    </source>
</evidence>
<dbReference type="Proteomes" id="UP000680348">
    <property type="component" value="Unassembled WGS sequence"/>
</dbReference>
<organism evidence="6 7">
    <name type="scientific">Pseudaminobacter soli</name>
    <name type="common">ex Zhang et al. 2022</name>
    <dbReference type="NCBI Taxonomy" id="2831468"/>
    <lineage>
        <taxon>Bacteria</taxon>
        <taxon>Pseudomonadati</taxon>
        <taxon>Pseudomonadota</taxon>
        <taxon>Alphaproteobacteria</taxon>
        <taxon>Hyphomicrobiales</taxon>
        <taxon>Phyllobacteriaceae</taxon>
        <taxon>Pseudaminobacter</taxon>
    </lineage>
</organism>
<protein>
    <recommendedName>
        <fullName evidence="5">SLC26A/SulP transporter domain-containing protein</fullName>
    </recommendedName>
</protein>
<keyword evidence="7" id="KW-1185">Reference proteome</keyword>
<evidence type="ECO:0000256" key="3">
    <source>
        <dbReference type="ARBA" id="ARBA00022989"/>
    </source>
</evidence>